<reference evidence="2" key="1">
    <citation type="journal article" date="2014" name="Nat. Genet.">
        <title>The genome of the stress-tolerant wild tomato species Solanum pennellii.</title>
        <authorList>
            <person name="Bolger A."/>
            <person name="Scossa F."/>
            <person name="Bolger M.E."/>
            <person name="Lanz C."/>
            <person name="Maumus F."/>
            <person name="Tohge T."/>
            <person name="Quesneville H."/>
            <person name="Alseekh S."/>
            <person name="Sorensen I."/>
            <person name="Lichtenstein G."/>
            <person name="Fich E.A."/>
            <person name="Conte M."/>
            <person name="Keller H."/>
            <person name="Schneeberger K."/>
            <person name="Schwacke R."/>
            <person name="Ofner I."/>
            <person name="Vrebalov J."/>
            <person name="Xu Y."/>
            <person name="Osorio S."/>
            <person name="Aflitos S.A."/>
            <person name="Schijlen E."/>
            <person name="Jimenez-Gomez J.M."/>
            <person name="Ryngajllo M."/>
            <person name="Kimura S."/>
            <person name="Kumar R."/>
            <person name="Koenig D."/>
            <person name="Headland L.R."/>
            <person name="Maloof J.N."/>
            <person name="Sinha N."/>
            <person name="van Ham R.C."/>
            <person name="Lankhorst R.K."/>
            <person name="Mao L."/>
            <person name="Vogel A."/>
            <person name="Arsova B."/>
            <person name="Panstruga R."/>
            <person name="Fei Z."/>
            <person name="Rose J.K."/>
            <person name="Zamir D."/>
            <person name="Carrari F."/>
            <person name="Giovannoni J.J."/>
            <person name="Weigel D."/>
            <person name="Usadel B."/>
            <person name="Fernie A.R."/>
        </authorList>
    </citation>
    <scope>NUCLEOTIDE SEQUENCE [LARGE SCALE GENOMIC DNA]</scope>
    <source>
        <strain evidence="2">cv. LA0716</strain>
    </source>
</reference>
<dbReference type="RefSeq" id="XP_015054848.1">
    <property type="nucleotide sequence ID" value="XM_015199362.1"/>
</dbReference>
<reference evidence="3" key="2">
    <citation type="submission" date="2025-08" db="UniProtKB">
        <authorList>
            <consortium name="RefSeq"/>
        </authorList>
    </citation>
    <scope>IDENTIFICATION</scope>
</reference>
<protein>
    <submittedName>
        <fullName evidence="3">Uncharacterized protein LOC107001231</fullName>
    </submittedName>
</protein>
<organism evidence="2 3">
    <name type="scientific">Solanum pennellii</name>
    <name type="common">Tomato</name>
    <name type="synonym">Lycopersicon pennellii</name>
    <dbReference type="NCBI Taxonomy" id="28526"/>
    <lineage>
        <taxon>Eukaryota</taxon>
        <taxon>Viridiplantae</taxon>
        <taxon>Streptophyta</taxon>
        <taxon>Embryophyta</taxon>
        <taxon>Tracheophyta</taxon>
        <taxon>Spermatophyta</taxon>
        <taxon>Magnoliopsida</taxon>
        <taxon>eudicotyledons</taxon>
        <taxon>Gunneridae</taxon>
        <taxon>Pentapetalae</taxon>
        <taxon>asterids</taxon>
        <taxon>lamiids</taxon>
        <taxon>Solanales</taxon>
        <taxon>Solanaceae</taxon>
        <taxon>Solanoideae</taxon>
        <taxon>Solaneae</taxon>
        <taxon>Solanum</taxon>
        <taxon>Solanum subgen. Lycopersicon</taxon>
    </lineage>
</organism>
<gene>
    <name evidence="3" type="primary">LOC107001231</name>
</gene>
<proteinExistence type="predicted"/>
<accession>A0ABM1FCE3</accession>
<evidence type="ECO:0000313" key="2">
    <source>
        <dbReference type="Proteomes" id="UP000694930"/>
    </source>
</evidence>
<dbReference type="Proteomes" id="UP000694930">
    <property type="component" value="Chromosome 10"/>
</dbReference>
<name>A0ABM1FCE3_SOLPN</name>
<evidence type="ECO:0000313" key="3">
    <source>
        <dbReference type="RefSeq" id="XP_015054848.1"/>
    </source>
</evidence>
<sequence length="203" mass="22756">MSLFVASLDSASSKEGRVEMLIDDMNISRLIVYVQQLEEEKLRDRKEYKNEKSNIRNEYEYNGQNLENFTARPTQLQGSVAQGSSGILNLGSGNPGNRAPSSSAAAPRNATFGSAKEQIAFMQSLVTKSKRTRQMFSRIPDEPVIEWSSSSACLRSVPIVKEFQEVFPDNLLGVPPEREIDFGINFIPDTHSIYILPYRMTPS</sequence>
<feature type="region of interest" description="Disordered" evidence="1">
    <location>
        <begin position="83"/>
        <end position="108"/>
    </location>
</feature>
<dbReference type="GeneID" id="107001231"/>
<keyword evidence="2" id="KW-1185">Reference proteome</keyword>
<evidence type="ECO:0000256" key="1">
    <source>
        <dbReference type="SAM" id="MobiDB-lite"/>
    </source>
</evidence>